<accession>A0A9Q1BU26</accession>
<organism evidence="1 2">
    <name type="scientific">Holothuria leucospilota</name>
    <name type="common">Black long sea cucumber</name>
    <name type="synonym">Mertensiothuria leucospilota</name>
    <dbReference type="NCBI Taxonomy" id="206669"/>
    <lineage>
        <taxon>Eukaryota</taxon>
        <taxon>Metazoa</taxon>
        <taxon>Echinodermata</taxon>
        <taxon>Eleutherozoa</taxon>
        <taxon>Echinozoa</taxon>
        <taxon>Holothuroidea</taxon>
        <taxon>Aspidochirotacea</taxon>
        <taxon>Aspidochirotida</taxon>
        <taxon>Holothuriidae</taxon>
        <taxon>Holothuria</taxon>
    </lineage>
</organism>
<name>A0A9Q1BU26_HOLLE</name>
<proteinExistence type="predicted"/>
<evidence type="ECO:0000313" key="1">
    <source>
        <dbReference type="EMBL" id="KAJ8032782.1"/>
    </source>
</evidence>
<dbReference type="AlphaFoldDB" id="A0A9Q1BU26"/>
<evidence type="ECO:0000313" key="2">
    <source>
        <dbReference type="Proteomes" id="UP001152320"/>
    </source>
</evidence>
<gene>
    <name evidence="1" type="ORF">HOLleu_22832</name>
</gene>
<keyword evidence="2" id="KW-1185">Reference proteome</keyword>
<protein>
    <submittedName>
        <fullName evidence="1">Uncharacterized protein</fullName>
    </submittedName>
</protein>
<sequence length="55" mass="5885">MDIDALHMLHPICGTSYLTISGSALISLHLSVTSRLISLLVPLNVTKMSDFLSSA</sequence>
<comment type="caution">
    <text evidence="1">The sequence shown here is derived from an EMBL/GenBank/DDBJ whole genome shotgun (WGS) entry which is preliminary data.</text>
</comment>
<reference evidence="1" key="1">
    <citation type="submission" date="2021-10" db="EMBL/GenBank/DDBJ databases">
        <title>Tropical sea cucumber genome reveals ecological adaptation and Cuvierian tubules defense mechanism.</title>
        <authorList>
            <person name="Chen T."/>
        </authorList>
    </citation>
    <scope>NUCLEOTIDE SEQUENCE</scope>
    <source>
        <strain evidence="1">Nanhai2018</strain>
        <tissue evidence="1">Muscle</tissue>
    </source>
</reference>
<dbReference type="Proteomes" id="UP001152320">
    <property type="component" value="Chromosome 11"/>
</dbReference>
<dbReference type="EMBL" id="JAIZAY010000011">
    <property type="protein sequence ID" value="KAJ8032782.1"/>
    <property type="molecule type" value="Genomic_DNA"/>
</dbReference>